<name>A0ACC0IMQ1_9ERIC</name>
<keyword evidence="2" id="KW-1185">Reference proteome</keyword>
<organism evidence="1 2">
    <name type="scientific">Camellia lanceoleosa</name>
    <dbReference type="NCBI Taxonomy" id="1840588"/>
    <lineage>
        <taxon>Eukaryota</taxon>
        <taxon>Viridiplantae</taxon>
        <taxon>Streptophyta</taxon>
        <taxon>Embryophyta</taxon>
        <taxon>Tracheophyta</taxon>
        <taxon>Spermatophyta</taxon>
        <taxon>Magnoliopsida</taxon>
        <taxon>eudicotyledons</taxon>
        <taxon>Gunneridae</taxon>
        <taxon>Pentapetalae</taxon>
        <taxon>asterids</taxon>
        <taxon>Ericales</taxon>
        <taxon>Theaceae</taxon>
        <taxon>Camellia</taxon>
    </lineage>
</organism>
<sequence>METKAICILVVHDDPIYRNIMAKMLQHCSQYEDVHQSNTNGFEILHYIEKEFNLPVISMSRYKNAKLVSMDLDGGGKLHFLKSLSVNDLKTLWQCENEKERGKATSAQRAPVLDENVVEASLGDRSSFREVTRY</sequence>
<protein>
    <submittedName>
        <fullName evidence="1">Two-component response regulator ARR11</fullName>
    </submittedName>
</protein>
<comment type="caution">
    <text evidence="1">The sequence shown here is derived from an EMBL/GenBank/DDBJ whole genome shotgun (WGS) entry which is preliminary data.</text>
</comment>
<evidence type="ECO:0000313" key="2">
    <source>
        <dbReference type="Proteomes" id="UP001060215"/>
    </source>
</evidence>
<dbReference type="EMBL" id="CM045760">
    <property type="protein sequence ID" value="KAI8025116.1"/>
    <property type="molecule type" value="Genomic_DNA"/>
</dbReference>
<accession>A0ACC0IMQ1</accession>
<gene>
    <name evidence="1" type="ORF">LOK49_LG02G00471</name>
</gene>
<reference evidence="1 2" key="1">
    <citation type="journal article" date="2022" name="Plant J.">
        <title>Chromosome-level genome of Camellia lanceoleosa provides a valuable resource for understanding genome evolution and self-incompatibility.</title>
        <authorList>
            <person name="Gong W."/>
            <person name="Xiao S."/>
            <person name="Wang L."/>
            <person name="Liao Z."/>
            <person name="Chang Y."/>
            <person name="Mo W."/>
            <person name="Hu G."/>
            <person name="Li W."/>
            <person name="Zhao G."/>
            <person name="Zhu H."/>
            <person name="Hu X."/>
            <person name="Ji K."/>
            <person name="Xiang X."/>
            <person name="Song Q."/>
            <person name="Yuan D."/>
            <person name="Jin S."/>
            <person name="Zhang L."/>
        </authorList>
    </citation>
    <scope>NUCLEOTIDE SEQUENCE [LARGE SCALE GENOMIC DNA]</scope>
    <source>
        <strain evidence="1">SQ_2022a</strain>
    </source>
</reference>
<dbReference type="Proteomes" id="UP001060215">
    <property type="component" value="Chromosome 3"/>
</dbReference>
<proteinExistence type="predicted"/>
<evidence type="ECO:0000313" key="1">
    <source>
        <dbReference type="EMBL" id="KAI8025116.1"/>
    </source>
</evidence>